<keyword evidence="4 9" id="KW-1133">Transmembrane helix</keyword>
<dbReference type="Pfam" id="PF00001">
    <property type="entry name" value="7tm_1"/>
    <property type="match status" value="1"/>
</dbReference>
<reference evidence="11 12" key="2">
    <citation type="submission" date="2018-10" db="EMBL/GenBank/DDBJ databases">
        <authorList>
            <consortium name="Pathogen Informatics"/>
        </authorList>
    </citation>
    <scope>NUCLEOTIDE SEQUENCE [LARGE SCALE GENOMIC DNA]</scope>
</reference>
<evidence type="ECO:0000256" key="4">
    <source>
        <dbReference type="ARBA" id="ARBA00022989"/>
    </source>
</evidence>
<reference evidence="13" key="1">
    <citation type="submission" date="2017-02" db="UniProtKB">
        <authorList>
            <consortium name="WormBaseParasite"/>
        </authorList>
    </citation>
    <scope>IDENTIFICATION</scope>
</reference>
<dbReference type="Proteomes" id="UP000274131">
    <property type="component" value="Unassembled WGS sequence"/>
</dbReference>
<gene>
    <name evidence="11" type="ORF">EVEC_LOCUS12191</name>
</gene>
<keyword evidence="6 9" id="KW-0472">Membrane</keyword>
<keyword evidence="5" id="KW-0297">G-protein coupled receptor</keyword>
<dbReference type="SUPFAM" id="SSF81321">
    <property type="entry name" value="Family A G protein-coupled receptor-like"/>
    <property type="match status" value="1"/>
</dbReference>
<evidence type="ECO:0000256" key="1">
    <source>
        <dbReference type="ARBA" id="ARBA00004651"/>
    </source>
</evidence>
<name>A0A0N4VPU5_ENTVE</name>
<dbReference type="Gene3D" id="1.20.1070.10">
    <property type="entry name" value="Rhodopsin 7-helix transmembrane proteins"/>
    <property type="match status" value="1"/>
</dbReference>
<evidence type="ECO:0000256" key="3">
    <source>
        <dbReference type="ARBA" id="ARBA00022692"/>
    </source>
</evidence>
<feature type="transmembrane region" description="Helical" evidence="9">
    <location>
        <begin position="62"/>
        <end position="89"/>
    </location>
</feature>
<dbReference type="OrthoDB" id="6435638at2759"/>
<keyword evidence="8" id="KW-0807">Transducer</keyword>
<comment type="subcellular location">
    <subcellularLocation>
        <location evidence="1">Cell membrane</location>
        <topology evidence="1">Multi-pass membrane protein</topology>
    </subcellularLocation>
</comment>
<proteinExistence type="predicted"/>
<evidence type="ECO:0000313" key="13">
    <source>
        <dbReference type="WBParaSite" id="EVEC_0001302901-mRNA-1"/>
    </source>
</evidence>
<keyword evidence="12" id="KW-1185">Reference proteome</keyword>
<organism evidence="13">
    <name type="scientific">Enterobius vermicularis</name>
    <name type="common">Human pinworm</name>
    <dbReference type="NCBI Taxonomy" id="51028"/>
    <lineage>
        <taxon>Eukaryota</taxon>
        <taxon>Metazoa</taxon>
        <taxon>Ecdysozoa</taxon>
        <taxon>Nematoda</taxon>
        <taxon>Chromadorea</taxon>
        <taxon>Rhabditida</taxon>
        <taxon>Spirurina</taxon>
        <taxon>Oxyuridomorpha</taxon>
        <taxon>Oxyuroidea</taxon>
        <taxon>Oxyuridae</taxon>
        <taxon>Enterobius</taxon>
    </lineage>
</organism>
<accession>A0A0N4VPU5</accession>
<feature type="domain" description="G-protein coupled receptors family 1 profile" evidence="10">
    <location>
        <begin position="37"/>
        <end position="144"/>
    </location>
</feature>
<dbReference type="GO" id="GO:0008528">
    <property type="term" value="F:G protein-coupled peptide receptor activity"/>
    <property type="evidence" value="ECO:0007669"/>
    <property type="project" value="TreeGrafter"/>
</dbReference>
<evidence type="ECO:0000256" key="9">
    <source>
        <dbReference type="SAM" id="Phobius"/>
    </source>
</evidence>
<evidence type="ECO:0000256" key="2">
    <source>
        <dbReference type="ARBA" id="ARBA00022475"/>
    </source>
</evidence>
<evidence type="ECO:0000259" key="10">
    <source>
        <dbReference type="PROSITE" id="PS50262"/>
    </source>
</evidence>
<dbReference type="WBParaSite" id="EVEC_0001302901-mRNA-1">
    <property type="protein sequence ID" value="EVEC_0001302901-mRNA-1"/>
    <property type="gene ID" value="EVEC_0001302901"/>
</dbReference>
<keyword evidence="7" id="KW-0675">Receptor</keyword>
<dbReference type="InterPro" id="IPR000276">
    <property type="entry name" value="GPCR_Rhodpsn"/>
</dbReference>
<keyword evidence="2" id="KW-1003">Cell membrane</keyword>
<feature type="transmembrane region" description="Helical" evidence="9">
    <location>
        <begin position="24"/>
        <end position="42"/>
    </location>
</feature>
<dbReference type="PANTHER" id="PTHR24230">
    <property type="entry name" value="G-PROTEIN COUPLED RECEPTOR"/>
    <property type="match status" value="1"/>
</dbReference>
<evidence type="ECO:0000256" key="6">
    <source>
        <dbReference type="ARBA" id="ARBA00023136"/>
    </source>
</evidence>
<evidence type="ECO:0000313" key="11">
    <source>
        <dbReference type="EMBL" id="VDD97440.1"/>
    </source>
</evidence>
<evidence type="ECO:0000256" key="8">
    <source>
        <dbReference type="ARBA" id="ARBA00023224"/>
    </source>
</evidence>
<dbReference type="PROSITE" id="PS50262">
    <property type="entry name" value="G_PROTEIN_RECEP_F1_2"/>
    <property type="match status" value="1"/>
</dbReference>
<dbReference type="GO" id="GO:0005886">
    <property type="term" value="C:plasma membrane"/>
    <property type="evidence" value="ECO:0007669"/>
    <property type="project" value="UniProtKB-SubCell"/>
</dbReference>
<evidence type="ECO:0000256" key="5">
    <source>
        <dbReference type="ARBA" id="ARBA00023040"/>
    </source>
</evidence>
<dbReference type="InterPro" id="IPR017452">
    <property type="entry name" value="GPCR_Rhodpsn_7TM"/>
</dbReference>
<dbReference type="STRING" id="51028.A0A0N4VPU5"/>
<protein>
    <submittedName>
        <fullName evidence="13">G_PROTEIN_RECEP_F1_2 domain-containing protein</fullName>
    </submittedName>
</protein>
<dbReference type="GO" id="GO:0007218">
    <property type="term" value="P:neuropeptide signaling pathway"/>
    <property type="evidence" value="ECO:0007669"/>
    <property type="project" value="TreeGrafter"/>
</dbReference>
<evidence type="ECO:0000256" key="7">
    <source>
        <dbReference type="ARBA" id="ARBA00023170"/>
    </source>
</evidence>
<feature type="transmembrane region" description="Helical" evidence="9">
    <location>
        <begin position="101"/>
        <end position="122"/>
    </location>
</feature>
<dbReference type="EMBL" id="UXUI01013703">
    <property type="protein sequence ID" value="VDD97440.1"/>
    <property type="molecule type" value="Genomic_DNA"/>
</dbReference>
<dbReference type="PANTHER" id="PTHR24230:SF154">
    <property type="entry name" value="G-PROTEIN COUPLED RECEPTORS FAMILY 1 PROFILE DOMAIN-CONTAINING PROTEIN"/>
    <property type="match status" value="1"/>
</dbReference>
<keyword evidence="3 9" id="KW-0812">Transmembrane</keyword>
<sequence length="144" mass="16193">MNSSTTEADLDAPPAHLFSDYIEIVYLATALVVGIPTNVYILTKLFRDRRQAQDHSIKSSFLLLNINLNITDLLILLIVAFGKLCWIITYSWYGGEFLCKTFHFLSAFALYISSNIVVCIALDRLRNVIAVSQIRTGKKVAVSY</sequence>
<dbReference type="AlphaFoldDB" id="A0A0N4VPU5"/>
<evidence type="ECO:0000313" key="12">
    <source>
        <dbReference type="Proteomes" id="UP000274131"/>
    </source>
</evidence>